<accession>A0A6B2R2Z6</accession>
<reference evidence="2" key="1">
    <citation type="submission" date="2020-02" db="EMBL/GenBank/DDBJ databases">
        <authorList>
            <person name="Chen W.-M."/>
        </authorList>
    </citation>
    <scope>NUCLEOTIDE SEQUENCE</scope>
    <source>
        <strain evidence="2">NBD-18</strain>
    </source>
</reference>
<gene>
    <name evidence="2" type="ORF">G3I67_14545</name>
</gene>
<feature type="domain" description="DUF2779" evidence="1">
    <location>
        <begin position="290"/>
        <end position="413"/>
    </location>
</feature>
<dbReference type="Pfam" id="PF11074">
    <property type="entry name" value="DUF2779"/>
    <property type="match status" value="1"/>
</dbReference>
<protein>
    <submittedName>
        <fullName evidence="2">DUF2779 domain-containing protein</fullName>
    </submittedName>
</protein>
<sequence>MLTKSLIISHRQCPKRMWLQVNQPELAVIDPSARSRMEDGNHVGDIARQLHPDGVLISTLNRKQALTETAAVLSGTRRSVFEPAFMADDVLVRVDLLLPDGDHYRAVEVKSSTSVKPYHLDDLTVQTWVMRKSGLPLSRVSLAHINTQFVYPGHQDYQGLFHEVDLTAKVEEKIPEVADWVQAAKATLALDEVPQVVSGPQCSDPFACPFASHCKPVEQEVTEYPVEILPRGAKEAIELRKANYRDLREVPTGILKNEVHVRVHRATVNGQAELDRQASEILNALPWPRYYLDFETVATAIPLFAGVRPFEAIPFQWSCHIEQEDGTLSHNEFLAPDGEDPRRAFAETLINNLGQSGPIIVFNQSFEKGRILYLAELFPDLMPELKKVADRLFDLLVVAREHYYHPDMRGSWSIKSILPTIAPALTYSNLDVGHGMDAQDSYRKMIRPDTSQADRESLRHALLEYCQLDTYAMVVVANAFRLGEVDHS</sequence>
<comment type="caution">
    <text evidence="2">The sequence shown here is derived from an EMBL/GenBank/DDBJ whole genome shotgun (WGS) entry which is preliminary data.</text>
</comment>
<dbReference type="EMBL" id="JAAGRN010000014">
    <property type="protein sequence ID" value="NDY84448.1"/>
    <property type="molecule type" value="Genomic_DNA"/>
</dbReference>
<dbReference type="AlphaFoldDB" id="A0A6B2R2Z6"/>
<dbReference type="RefSeq" id="WP_163656271.1">
    <property type="nucleotide sequence ID" value="NZ_JAAGRN010000014.1"/>
</dbReference>
<name>A0A6B2R2Z6_9BURK</name>
<organism evidence="2">
    <name type="scientific">Sheuella amnicola</name>
    <dbReference type="NCBI Taxonomy" id="2707330"/>
    <lineage>
        <taxon>Bacteria</taxon>
        <taxon>Pseudomonadati</taxon>
        <taxon>Pseudomonadota</taxon>
        <taxon>Betaproteobacteria</taxon>
        <taxon>Burkholderiales</taxon>
        <taxon>Alcaligenaceae</taxon>
        <taxon>Sheuella</taxon>
    </lineage>
</organism>
<evidence type="ECO:0000313" key="2">
    <source>
        <dbReference type="EMBL" id="NDY84448.1"/>
    </source>
</evidence>
<dbReference type="InterPro" id="IPR021301">
    <property type="entry name" value="DUF2779"/>
</dbReference>
<evidence type="ECO:0000259" key="1">
    <source>
        <dbReference type="Pfam" id="PF11074"/>
    </source>
</evidence>
<proteinExistence type="predicted"/>